<dbReference type="Gene3D" id="2.40.30.10">
    <property type="entry name" value="Translation factors"/>
    <property type="match status" value="1"/>
</dbReference>
<dbReference type="Gene3D" id="3.50.50.60">
    <property type="entry name" value="FAD/NAD(P)-binding domain"/>
    <property type="match status" value="1"/>
</dbReference>
<dbReference type="PANTHER" id="PTHR42887:SF2">
    <property type="entry name" value="OS12G0638800 PROTEIN"/>
    <property type="match status" value="1"/>
</dbReference>
<dbReference type="AlphaFoldDB" id="A0A2M9ZGI6"/>
<feature type="domain" description="RsdA/BaiN/AoA(So)-like Rossmann fold-like" evidence="4">
    <location>
        <begin position="10"/>
        <end position="408"/>
    </location>
</feature>
<proteinExistence type="predicted"/>
<evidence type="ECO:0000256" key="2">
    <source>
        <dbReference type="ARBA" id="ARBA00022630"/>
    </source>
</evidence>
<evidence type="ECO:0000256" key="3">
    <source>
        <dbReference type="ARBA" id="ARBA00022827"/>
    </source>
</evidence>
<keyword evidence="2" id="KW-0285">Flavoprotein</keyword>
<dbReference type="InterPro" id="IPR023166">
    <property type="entry name" value="BaiN-like_dom_sf"/>
</dbReference>
<dbReference type="InterPro" id="IPR057661">
    <property type="entry name" value="RsdA/BaiN/AoA(So)_Rossmann"/>
</dbReference>
<dbReference type="SUPFAM" id="SSF160996">
    <property type="entry name" value="HI0933 insert domain-like"/>
    <property type="match status" value="1"/>
</dbReference>
<organism evidence="6 7">
    <name type="scientific">Leptospira wolffii</name>
    <dbReference type="NCBI Taxonomy" id="409998"/>
    <lineage>
        <taxon>Bacteria</taxon>
        <taxon>Pseudomonadati</taxon>
        <taxon>Spirochaetota</taxon>
        <taxon>Spirochaetia</taxon>
        <taxon>Leptospirales</taxon>
        <taxon>Leptospiraceae</taxon>
        <taxon>Leptospira</taxon>
    </lineage>
</organism>
<dbReference type="Pfam" id="PF03486">
    <property type="entry name" value="HI0933_like"/>
    <property type="match status" value="1"/>
</dbReference>
<name>A0A2M9ZGI6_9LEPT</name>
<feature type="domain" description="RsdA/BaiN/AoA(So)-like insert" evidence="5">
    <location>
        <begin position="195"/>
        <end position="355"/>
    </location>
</feature>
<evidence type="ECO:0000313" key="6">
    <source>
        <dbReference type="EMBL" id="PJZ67552.1"/>
    </source>
</evidence>
<dbReference type="InterPro" id="IPR036188">
    <property type="entry name" value="FAD/NAD-bd_sf"/>
</dbReference>
<dbReference type="InterPro" id="IPR055178">
    <property type="entry name" value="RsdA/BaiN/AoA(So)-like_dom"/>
</dbReference>
<comment type="cofactor">
    <cofactor evidence="1">
        <name>FAD</name>
        <dbReference type="ChEBI" id="CHEBI:57692"/>
    </cofactor>
</comment>
<dbReference type="SUPFAM" id="SSF51905">
    <property type="entry name" value="FAD/NAD(P)-binding domain"/>
    <property type="match status" value="1"/>
</dbReference>
<dbReference type="EMBL" id="NPDT01000001">
    <property type="protein sequence ID" value="PJZ67552.1"/>
    <property type="molecule type" value="Genomic_DNA"/>
</dbReference>
<accession>A0A2M9ZGI6</accession>
<dbReference type="InterPro" id="IPR004792">
    <property type="entry name" value="BaiN-like"/>
</dbReference>
<reference evidence="6 7" key="1">
    <citation type="submission" date="2017-07" db="EMBL/GenBank/DDBJ databases">
        <title>Leptospira spp. isolated from tropical soils.</title>
        <authorList>
            <person name="Thibeaux R."/>
            <person name="Iraola G."/>
            <person name="Ferres I."/>
            <person name="Bierque E."/>
            <person name="Girault D."/>
            <person name="Soupe-Gilbert M.-E."/>
            <person name="Picardeau M."/>
            <person name="Goarant C."/>
        </authorList>
    </citation>
    <scope>NUCLEOTIDE SEQUENCE [LARGE SCALE GENOMIC DNA]</scope>
    <source>
        <strain evidence="6 7">FH2-C-A2</strain>
    </source>
</reference>
<comment type="caution">
    <text evidence="6">The sequence shown here is derived from an EMBL/GenBank/DDBJ whole genome shotgun (WGS) entry which is preliminary data.</text>
</comment>
<dbReference type="Pfam" id="PF22780">
    <property type="entry name" value="HI0933_like_1st"/>
    <property type="match status" value="1"/>
</dbReference>
<evidence type="ECO:0000259" key="4">
    <source>
        <dbReference type="Pfam" id="PF03486"/>
    </source>
</evidence>
<dbReference type="RefSeq" id="WP_100758012.1">
    <property type="nucleotide sequence ID" value="NZ_NPDT01000001.1"/>
</dbReference>
<dbReference type="Proteomes" id="UP000231912">
    <property type="component" value="Unassembled WGS sequence"/>
</dbReference>
<gene>
    <name evidence="6" type="ORF">CH371_05925</name>
</gene>
<sequence>MSSRFQTNRLAVIGGGAAGFFGAVQTRLLSQEKVEVVLLEKSPNILSKVKISGGGRCNVTHSCFDPEELSKRYPRGEKELRRAFEVFQPKDTVSFFESRGVKLKTESDGRMFPITDDSQTIIDCLLSEAKRLGVKIRTKVSVSGVYANENTSRRRFRVQTEDSEEDYDFVLFASGSSRKAWSWLESMGHTVLSPVPSLFTFEIESPLLEGLQGLSVSNAEATLQDFKLRQKGPVLITHWGLSGPAILKLSAWAARELFDCDYKTKLLIDWIPEVSRPEIRDKFASIKKEHPAKRPGTRSEFDLPGRLWERIWDLVAGSEKRWSEVSSKELHDVEEFLKRSTLNIRGKGAFKEEFVTCGGVRRKDVDFTKMESKILPGIYFAGEVLDIDGITGGFNFQNAWTTSFIAARAIAEASKLPRDEGRN</sequence>
<keyword evidence="3" id="KW-0274">FAD</keyword>
<evidence type="ECO:0000259" key="5">
    <source>
        <dbReference type="Pfam" id="PF22780"/>
    </source>
</evidence>
<evidence type="ECO:0000256" key="1">
    <source>
        <dbReference type="ARBA" id="ARBA00001974"/>
    </source>
</evidence>
<dbReference type="PANTHER" id="PTHR42887">
    <property type="entry name" value="OS12G0638800 PROTEIN"/>
    <property type="match status" value="1"/>
</dbReference>
<evidence type="ECO:0000313" key="7">
    <source>
        <dbReference type="Proteomes" id="UP000231912"/>
    </source>
</evidence>
<protein>
    <submittedName>
        <fullName evidence="6">Aminoacetone oxidase family FAD-binding enzyme</fullName>
    </submittedName>
</protein>
<dbReference type="Gene3D" id="1.10.8.260">
    <property type="entry name" value="HI0933 insert domain-like"/>
    <property type="match status" value="1"/>
</dbReference>
<dbReference type="NCBIfam" id="TIGR00275">
    <property type="entry name" value="aminoacetone oxidase family FAD-binding enzyme"/>
    <property type="match status" value="1"/>
</dbReference>